<dbReference type="EMBL" id="CP020474">
    <property type="protein sequence ID" value="ARE82742.1"/>
    <property type="molecule type" value="Genomic_DNA"/>
</dbReference>
<dbReference type="PANTHER" id="PTHR43428:SF1">
    <property type="entry name" value="ARSENATE REDUCTASE"/>
    <property type="match status" value="1"/>
</dbReference>
<dbReference type="GO" id="GO:0004725">
    <property type="term" value="F:protein tyrosine phosphatase activity"/>
    <property type="evidence" value="ECO:0007669"/>
    <property type="project" value="UniProtKB-EC"/>
</dbReference>
<proteinExistence type="predicted"/>
<keyword evidence="4" id="KW-1185">Reference proteome</keyword>
<evidence type="ECO:0000259" key="2">
    <source>
        <dbReference type="SMART" id="SM00226"/>
    </source>
</evidence>
<reference evidence="3 4" key="1">
    <citation type="submission" date="2017-03" db="EMBL/GenBank/DDBJ databases">
        <title>Genome Sequence of Roseovarius mucosus strain SMR3 Isolated from a culture of the Diatom Skeletonema marinoi.</title>
        <authorList>
            <person name="Topel M."/>
            <person name="Pinder M."/>
            <person name="Johansson O.N."/>
            <person name="Kourtchenko O."/>
            <person name="Godhe A."/>
            <person name="Clarke A.K."/>
        </authorList>
    </citation>
    <scope>NUCLEOTIDE SEQUENCE [LARGE SCALE GENOMIC DNA]</scope>
    <source>
        <strain evidence="3 4">SMR3</strain>
    </source>
</reference>
<organism evidence="3 4">
    <name type="scientific">Roseovarius mucosus</name>
    <dbReference type="NCBI Taxonomy" id="215743"/>
    <lineage>
        <taxon>Bacteria</taxon>
        <taxon>Pseudomonadati</taxon>
        <taxon>Pseudomonadota</taxon>
        <taxon>Alphaproteobacteria</taxon>
        <taxon>Rhodobacterales</taxon>
        <taxon>Roseobacteraceae</taxon>
        <taxon>Roseovarius</taxon>
    </lineage>
</organism>
<evidence type="ECO:0000256" key="1">
    <source>
        <dbReference type="ARBA" id="ARBA00022849"/>
    </source>
</evidence>
<keyword evidence="1" id="KW-0059">Arsenical resistance</keyword>
<evidence type="ECO:0000313" key="3">
    <source>
        <dbReference type="EMBL" id="ARE82742.1"/>
    </source>
</evidence>
<dbReference type="KEGG" id="rmm:ROSMUCSMR3_01248"/>
<dbReference type="GO" id="GO:0046685">
    <property type="term" value="P:response to arsenic-containing substance"/>
    <property type="evidence" value="ECO:0007669"/>
    <property type="project" value="UniProtKB-KW"/>
</dbReference>
<dbReference type="SMART" id="SM00226">
    <property type="entry name" value="LMWPc"/>
    <property type="match status" value="1"/>
</dbReference>
<dbReference type="Pfam" id="PF01451">
    <property type="entry name" value="LMWPc"/>
    <property type="match status" value="1"/>
</dbReference>
<name>A0A1V0RMB6_9RHOB</name>
<protein>
    <submittedName>
        <fullName evidence="3">Protein ArsC</fullName>
        <ecNumber evidence="3">3.1.3.48</ecNumber>
    </submittedName>
</protein>
<dbReference type="OrthoDB" id="9799372at2"/>
<dbReference type="Proteomes" id="UP000192273">
    <property type="component" value="Chromosome"/>
</dbReference>
<dbReference type="InterPro" id="IPR023485">
    <property type="entry name" value="Ptyr_pPase"/>
</dbReference>
<dbReference type="AlphaFoldDB" id="A0A1V0RMB6"/>
<accession>A0A1V0RMB6</accession>
<evidence type="ECO:0000313" key="4">
    <source>
        <dbReference type="Proteomes" id="UP000192273"/>
    </source>
</evidence>
<dbReference type="PANTHER" id="PTHR43428">
    <property type="entry name" value="ARSENATE REDUCTASE"/>
    <property type="match status" value="1"/>
</dbReference>
<keyword evidence="3" id="KW-0378">Hydrolase</keyword>
<dbReference type="Gene3D" id="3.40.50.2300">
    <property type="match status" value="1"/>
</dbReference>
<feature type="domain" description="Phosphotyrosine protein phosphatase I" evidence="2">
    <location>
        <begin position="7"/>
        <end position="145"/>
    </location>
</feature>
<gene>
    <name evidence="3" type="primary">arsC</name>
    <name evidence="3" type="ORF">ROSMUCSMR3_01248</name>
</gene>
<dbReference type="EC" id="3.1.3.48" evidence="3"/>
<dbReference type="SUPFAM" id="SSF52788">
    <property type="entry name" value="Phosphotyrosine protein phosphatases I"/>
    <property type="match status" value="1"/>
</dbReference>
<dbReference type="InterPro" id="IPR036196">
    <property type="entry name" value="Ptyr_pPase_sf"/>
</dbReference>
<sequence>MHEPLPQSVLFCCDHNAVRSPMAEGIMKKFYGSETYVQSVGVKNDMEIDGFSIAVCREMGVELERHRSRSFDQMEQWGDDLSSFDLIVALSPASQRRALELTRFFHLDVVYWPIMDPTGLAQTREARLDSYRQTRDQIIGHLQDRWGPPGRIYERDRQSLFRCLQQGRCARDAGLSER</sequence>